<feature type="region of interest" description="Disordered" evidence="6">
    <location>
        <begin position="771"/>
        <end position="827"/>
    </location>
</feature>
<evidence type="ECO:0000313" key="9">
    <source>
        <dbReference type="RefSeq" id="XP_015172262.1"/>
    </source>
</evidence>
<dbReference type="SUPFAM" id="SSF50729">
    <property type="entry name" value="PH domain-like"/>
    <property type="match status" value="1"/>
</dbReference>
<evidence type="ECO:0000256" key="1">
    <source>
        <dbReference type="ARBA" id="ARBA00004536"/>
    </source>
</evidence>
<dbReference type="Proteomes" id="UP000694924">
    <property type="component" value="Unplaced"/>
</dbReference>
<feature type="region of interest" description="Disordered" evidence="6">
    <location>
        <begin position="692"/>
        <end position="755"/>
    </location>
</feature>
<dbReference type="InterPro" id="IPR000798">
    <property type="entry name" value="Ez/rad/moesin-like"/>
</dbReference>
<dbReference type="InterPro" id="IPR019748">
    <property type="entry name" value="FERM_central"/>
</dbReference>
<dbReference type="CDD" id="cd14473">
    <property type="entry name" value="FERM_B-lobe"/>
    <property type="match status" value="1"/>
</dbReference>
<keyword evidence="3" id="KW-0597">Phosphoprotein</keyword>
<dbReference type="Pfam" id="PF05902">
    <property type="entry name" value="4_1_CTD"/>
    <property type="match status" value="1"/>
</dbReference>
<dbReference type="Gene3D" id="2.30.29.30">
    <property type="entry name" value="Pleckstrin-homology domain (PH domain)/Phosphotyrosine-binding domain (PTB)"/>
    <property type="match status" value="1"/>
</dbReference>
<feature type="compositionally biased region" description="Basic and acidic residues" evidence="6">
    <location>
        <begin position="565"/>
        <end position="582"/>
    </location>
</feature>
<feature type="compositionally biased region" description="Low complexity" evidence="6">
    <location>
        <begin position="479"/>
        <end position="493"/>
    </location>
</feature>
<feature type="compositionally biased region" description="Basic and acidic residues" evidence="6">
    <location>
        <begin position="495"/>
        <end position="525"/>
    </location>
</feature>
<evidence type="ECO:0000256" key="4">
    <source>
        <dbReference type="ARBA" id="ARBA00022949"/>
    </source>
</evidence>
<feature type="compositionally biased region" description="Basic residues" evidence="6">
    <location>
        <begin position="411"/>
        <end position="421"/>
    </location>
</feature>
<evidence type="ECO:0000256" key="5">
    <source>
        <dbReference type="ARBA" id="ARBA00043944"/>
    </source>
</evidence>
<evidence type="ECO:0000313" key="8">
    <source>
        <dbReference type="Proteomes" id="UP000694924"/>
    </source>
</evidence>
<feature type="compositionally biased region" description="Basic and acidic residues" evidence="6">
    <location>
        <begin position="871"/>
        <end position="887"/>
    </location>
</feature>
<dbReference type="SMART" id="SM00295">
    <property type="entry name" value="B41"/>
    <property type="match status" value="1"/>
</dbReference>
<feature type="compositionally biased region" description="Basic and acidic residues" evidence="6">
    <location>
        <begin position="729"/>
        <end position="752"/>
    </location>
</feature>
<feature type="region of interest" description="Disordered" evidence="6">
    <location>
        <begin position="1"/>
        <end position="31"/>
    </location>
</feature>
<dbReference type="Pfam" id="PF09380">
    <property type="entry name" value="FERM_C"/>
    <property type="match status" value="1"/>
</dbReference>
<feature type="compositionally biased region" description="Polar residues" evidence="6">
    <location>
        <begin position="995"/>
        <end position="1011"/>
    </location>
</feature>
<feature type="compositionally biased region" description="Low complexity" evidence="6">
    <location>
        <begin position="423"/>
        <end position="435"/>
    </location>
</feature>
<evidence type="ECO:0000256" key="2">
    <source>
        <dbReference type="ARBA" id="ARBA00022025"/>
    </source>
</evidence>
<comment type="subcellular location">
    <subcellularLocation>
        <location evidence="1">Cell junction</location>
        <location evidence="1">Adherens junction</location>
    </subcellularLocation>
    <subcellularLocation>
        <location evidence="5">Cell projection</location>
        <location evidence="5">Rhabdomere</location>
    </subcellularLocation>
</comment>
<proteinExistence type="predicted"/>
<protein>
    <recommendedName>
        <fullName evidence="2">Moesin/ezrin/radixin homolog 1</fullName>
    </recommendedName>
</protein>
<feature type="region of interest" description="Disordered" evidence="6">
    <location>
        <begin position="979"/>
        <end position="1011"/>
    </location>
</feature>
<dbReference type="InterPro" id="IPR008379">
    <property type="entry name" value="Band_4.1_C"/>
</dbReference>
<dbReference type="Pfam" id="PF08736">
    <property type="entry name" value="FA"/>
    <property type="match status" value="1"/>
</dbReference>
<gene>
    <name evidence="9" type="primary">LOC107064294</name>
</gene>
<dbReference type="InterPro" id="IPR011993">
    <property type="entry name" value="PH-like_dom_sf"/>
</dbReference>
<feature type="compositionally biased region" description="Low complexity" evidence="6">
    <location>
        <begin position="1028"/>
        <end position="1043"/>
    </location>
</feature>
<dbReference type="Gene3D" id="3.10.20.90">
    <property type="entry name" value="Phosphatidylinositol 3-kinase Catalytic Subunit, Chain A, domain 1"/>
    <property type="match status" value="1"/>
</dbReference>
<feature type="compositionally biased region" description="Polar residues" evidence="6">
    <location>
        <begin position="17"/>
        <end position="29"/>
    </location>
</feature>
<dbReference type="CDD" id="cd13184">
    <property type="entry name" value="FERM_C_4_1_family"/>
    <property type="match status" value="1"/>
</dbReference>
<dbReference type="PROSITE" id="PS50057">
    <property type="entry name" value="FERM_3"/>
    <property type="match status" value="1"/>
</dbReference>
<name>A0ABM1HWC5_POLDO</name>
<dbReference type="Gene3D" id="1.20.80.10">
    <property type="match status" value="1"/>
</dbReference>
<keyword evidence="8" id="KW-1185">Reference proteome</keyword>
<dbReference type="SMART" id="SM01195">
    <property type="entry name" value="FA"/>
    <property type="match status" value="1"/>
</dbReference>
<dbReference type="InterPro" id="IPR014352">
    <property type="entry name" value="FERM/acyl-CoA-bd_prot_sf"/>
</dbReference>
<evidence type="ECO:0000259" key="7">
    <source>
        <dbReference type="PROSITE" id="PS50057"/>
    </source>
</evidence>
<dbReference type="PRINTS" id="PR00661">
    <property type="entry name" value="ERMFAMILY"/>
</dbReference>
<feature type="compositionally biased region" description="Basic and acidic residues" evidence="6">
    <location>
        <begin position="979"/>
        <end position="993"/>
    </location>
</feature>
<dbReference type="InterPro" id="IPR018980">
    <property type="entry name" value="FERM_PH-like_C"/>
</dbReference>
<dbReference type="SUPFAM" id="SSF54236">
    <property type="entry name" value="Ubiquitin-like"/>
    <property type="match status" value="1"/>
</dbReference>
<dbReference type="InterPro" id="IPR029071">
    <property type="entry name" value="Ubiquitin-like_domsf"/>
</dbReference>
<dbReference type="PROSITE" id="PS00661">
    <property type="entry name" value="FERM_2"/>
    <property type="match status" value="1"/>
</dbReference>
<dbReference type="InterPro" id="IPR018979">
    <property type="entry name" value="FERM_N"/>
</dbReference>
<dbReference type="SMART" id="SM01196">
    <property type="entry name" value="FERM_C"/>
    <property type="match status" value="1"/>
</dbReference>
<feature type="domain" description="FERM" evidence="7">
    <location>
        <begin position="36"/>
        <end position="317"/>
    </location>
</feature>
<evidence type="ECO:0000256" key="6">
    <source>
        <dbReference type="SAM" id="MobiDB-lite"/>
    </source>
</evidence>
<feature type="region of interest" description="Disordered" evidence="6">
    <location>
        <begin position="1028"/>
        <end position="1048"/>
    </location>
</feature>
<feature type="region of interest" description="Disordered" evidence="6">
    <location>
        <begin position="907"/>
        <end position="962"/>
    </location>
</feature>
<dbReference type="InterPro" id="IPR019749">
    <property type="entry name" value="Band_41_domain"/>
</dbReference>
<dbReference type="PANTHER" id="PTHR23280">
    <property type="entry name" value="4.1 G PROTEIN"/>
    <property type="match status" value="1"/>
</dbReference>
<dbReference type="InterPro" id="IPR019747">
    <property type="entry name" value="FERM_CS"/>
</dbReference>
<dbReference type="GeneID" id="107064294"/>
<feature type="compositionally biased region" description="Basic and acidic residues" evidence="6">
    <location>
        <begin position="468"/>
        <end position="478"/>
    </location>
</feature>
<feature type="compositionally biased region" description="Basic and acidic residues" evidence="6">
    <location>
        <begin position="649"/>
        <end position="668"/>
    </location>
</feature>
<accession>A0ABM1HWC5</accession>
<dbReference type="Pfam" id="PF09379">
    <property type="entry name" value="FERM_N"/>
    <property type="match status" value="1"/>
</dbReference>
<feature type="compositionally biased region" description="Basic and acidic residues" evidence="6">
    <location>
        <begin position="939"/>
        <end position="948"/>
    </location>
</feature>
<dbReference type="SUPFAM" id="SSF47031">
    <property type="entry name" value="Second domain of FERM"/>
    <property type="match status" value="1"/>
</dbReference>
<evidence type="ECO:0000256" key="3">
    <source>
        <dbReference type="ARBA" id="ARBA00022553"/>
    </source>
</evidence>
<feature type="region of interest" description="Disordered" evidence="6">
    <location>
        <begin position="868"/>
        <end position="887"/>
    </location>
</feature>
<dbReference type="InterPro" id="IPR035963">
    <property type="entry name" value="FERM_2"/>
</dbReference>
<dbReference type="InterPro" id="IPR014847">
    <property type="entry name" value="FA"/>
</dbReference>
<dbReference type="PANTHER" id="PTHR23280:SF21">
    <property type="entry name" value="PROTEIN 4.1 HOMOLOG"/>
    <property type="match status" value="1"/>
</dbReference>
<dbReference type="Pfam" id="PF00373">
    <property type="entry name" value="FERM_M"/>
    <property type="match status" value="1"/>
</dbReference>
<feature type="region of interest" description="Disordered" evidence="6">
    <location>
        <begin position="345"/>
        <end position="677"/>
    </location>
</feature>
<reference evidence="9" key="1">
    <citation type="submission" date="2025-08" db="UniProtKB">
        <authorList>
            <consortium name="RefSeq"/>
        </authorList>
    </citation>
    <scope>IDENTIFICATION</scope>
    <source>
        <tissue evidence="9">Whole body</tissue>
    </source>
</reference>
<feature type="compositionally biased region" description="Basic and acidic residues" evidence="6">
    <location>
        <begin position="544"/>
        <end position="556"/>
    </location>
</feature>
<sequence>MPEEQKSAAVPPEVTAENGTGTNSPTKSPVSKGKMALAKITLLDGTVKDFYIDRKAKGQELLDLICQSMNLLEKDYFGLVYEDKDDSRNWLDLDKRIVKFVKNEPWKFSFEVKFYPPDPAQLQEDITRYQLCLQIRNDIIKERLPCSFVTHALLGSYLVQSEIGDYDPEEHGRTYLKDFKFAPNQTPELVEKVMDLHKTHKGQSPAEAELHYLENAKKLAMYGVDLHPAKDSEGVDIMLGVCSSGLLVYRDRLRINRFAWPKILKISYKRHNFFIKIRPGEFEQFESTIGFKLANHRAAKKLWKVCVEHHTFFRLMSPEPVKKVGLLPHLGSRFRYSGRTHYETKKTPIDRQPPQFERSLSGRRLTSRSMDALGGPKPVETYGSEPSKRHTMSYEPEMIPDMEHIDQRPSPIKKQKEKLTRKTSAGTTSASSTSSLEGEYDADRTKKKPVGGIAVLPPGGLSKKKKDKQNENEKENHNDLNNSNLINDNALLDNNDEKSPNKKDVKKKDKETPEKKDKEKKEKIKSPVAGFLFGKKDKKKQKKKDLDDSIEKHEIESDVSTLGKDIAEELREKLSTDNKSRDSAMNSDRPGYTKPYDYEETETSSTRKPFTPHGFSYEDRPASPGVRDQQSPTAASRKATGLAFNYAPGEEKKVVESVEKRKTKDMDKLQQAGIKTPGLNYVESAGLKEQQKAATYRLPSQKDSSQGETSDDGKASHMATRTVTTRTTQMHEDFEKSPKISETEASNYDKKTPYTSTSVTAHTDALHEGFEKSPKINQAQVPNDGKTPHTSSYITARSAALHDNRGESPKASQAEVTKDGKTSYTSASVITRSAALHEDLEKSLKESQEEAAGEGKVPYIATTAGITRTATMHEDSEKSQIENQEKMLDDSKIPYITAVTARTTAMFEDSEKNRKASQAEVPDDSRTPYITAVTARTVTMHEDHDKNQKTNQAEAPDDGRAPYMTATAVTTRTATMHEDLEKNQKTSQVEEKTVAYSTATSTTRQEQRVVTQEVRTTSHVLSGEQLFSRRLSTSSSSSGDSGTPIDLDDDQQAFYNQYYQGDPANIVATETHVYTGEPDSNVTTTTTVPLVATETRKVALESEDGNYSATGEIVSSQTISSKTRTVETITYKTERDGVVETRVEQKITIQSDGDPIDHDKALQEAIQEAAATNPDMTVEKIEIQQQMAQ</sequence>
<dbReference type="InterPro" id="IPR000299">
    <property type="entry name" value="FERM_domain"/>
</dbReference>
<organism evidence="8 9">
    <name type="scientific">Polistes dominula</name>
    <name type="common">European paper wasp</name>
    <name type="synonym">Vespa dominula</name>
    <dbReference type="NCBI Taxonomy" id="743375"/>
    <lineage>
        <taxon>Eukaryota</taxon>
        <taxon>Metazoa</taxon>
        <taxon>Ecdysozoa</taxon>
        <taxon>Arthropoda</taxon>
        <taxon>Hexapoda</taxon>
        <taxon>Insecta</taxon>
        <taxon>Pterygota</taxon>
        <taxon>Neoptera</taxon>
        <taxon>Endopterygota</taxon>
        <taxon>Hymenoptera</taxon>
        <taxon>Apocrita</taxon>
        <taxon>Aculeata</taxon>
        <taxon>Vespoidea</taxon>
        <taxon>Vespidae</taxon>
        <taxon>Polistinae</taxon>
        <taxon>Polistini</taxon>
        <taxon>Polistes</taxon>
    </lineage>
</organism>
<feature type="compositionally biased region" description="Low complexity" evidence="6">
    <location>
        <begin position="358"/>
        <end position="369"/>
    </location>
</feature>
<dbReference type="RefSeq" id="XP_015172262.1">
    <property type="nucleotide sequence ID" value="XM_015316776.1"/>
</dbReference>
<keyword evidence="4" id="KW-0965">Cell junction</keyword>
<dbReference type="PRINTS" id="PR00935">
    <property type="entry name" value="BAND41"/>
</dbReference>